<accession>A0A6J4S7U0</accession>
<dbReference type="EMBL" id="CADCVW010000034">
    <property type="protein sequence ID" value="CAA9491591.1"/>
    <property type="molecule type" value="Genomic_DNA"/>
</dbReference>
<organism evidence="1">
    <name type="scientific">uncultured Sphingomonadaceae bacterium</name>
    <dbReference type="NCBI Taxonomy" id="169976"/>
    <lineage>
        <taxon>Bacteria</taxon>
        <taxon>Pseudomonadati</taxon>
        <taxon>Pseudomonadota</taxon>
        <taxon>Alphaproteobacteria</taxon>
        <taxon>Sphingomonadales</taxon>
        <taxon>Sphingomonadaceae</taxon>
        <taxon>environmental samples</taxon>
    </lineage>
</organism>
<dbReference type="AlphaFoldDB" id="A0A6J4S7U0"/>
<proteinExistence type="predicted"/>
<protein>
    <submittedName>
        <fullName evidence="1">Uncharacterized protein</fullName>
    </submittedName>
</protein>
<sequence length="57" mass="6165">MALFDFKGRDGRSLIPEAYDLALAYQKPPPPGWVRLTAADLGSSPEKVDEVGFASGR</sequence>
<reference evidence="1" key="1">
    <citation type="submission" date="2020-02" db="EMBL/GenBank/DDBJ databases">
        <authorList>
            <person name="Meier V. D."/>
        </authorList>
    </citation>
    <scope>NUCLEOTIDE SEQUENCE</scope>
    <source>
        <strain evidence="1">AVDCRST_MAG39</strain>
    </source>
</reference>
<evidence type="ECO:0000313" key="1">
    <source>
        <dbReference type="EMBL" id="CAA9491591.1"/>
    </source>
</evidence>
<name>A0A6J4S7U0_9SPHN</name>
<gene>
    <name evidence="1" type="ORF">AVDCRST_MAG39-812</name>
</gene>